<dbReference type="AlphaFoldDB" id="A0AAV5KXZ3"/>
<reference evidence="2 3" key="1">
    <citation type="journal article" date="2021" name="Commun. Biol.">
        <title>The genome of Shorea leprosula (Dipterocarpaceae) highlights the ecological relevance of drought in aseasonal tropical rainforests.</title>
        <authorList>
            <person name="Ng K.K.S."/>
            <person name="Kobayashi M.J."/>
            <person name="Fawcett J.A."/>
            <person name="Hatakeyama M."/>
            <person name="Paape T."/>
            <person name="Ng C.H."/>
            <person name="Ang C.C."/>
            <person name="Tnah L.H."/>
            <person name="Lee C.T."/>
            <person name="Nishiyama T."/>
            <person name="Sese J."/>
            <person name="O'Brien M.J."/>
            <person name="Copetti D."/>
            <person name="Mohd Noor M.I."/>
            <person name="Ong R.C."/>
            <person name="Putra M."/>
            <person name="Sireger I.Z."/>
            <person name="Indrioko S."/>
            <person name="Kosugi Y."/>
            <person name="Izuno A."/>
            <person name="Isagi Y."/>
            <person name="Lee S.L."/>
            <person name="Shimizu K.K."/>
        </authorList>
    </citation>
    <scope>NUCLEOTIDE SEQUENCE [LARGE SCALE GENOMIC DNA]</scope>
    <source>
        <strain evidence="2">214</strain>
    </source>
</reference>
<name>A0AAV5KXZ3_9ROSI</name>
<evidence type="ECO:0000313" key="3">
    <source>
        <dbReference type="Proteomes" id="UP001054252"/>
    </source>
</evidence>
<dbReference type="PANTHER" id="PTHR33116">
    <property type="entry name" value="REVERSE TRANSCRIPTASE ZINC-BINDING DOMAIN-CONTAINING PROTEIN-RELATED-RELATED"/>
    <property type="match status" value="1"/>
</dbReference>
<dbReference type="Proteomes" id="UP001054252">
    <property type="component" value="Unassembled WGS sequence"/>
</dbReference>
<dbReference type="PROSITE" id="PS50878">
    <property type="entry name" value="RT_POL"/>
    <property type="match status" value="1"/>
</dbReference>
<evidence type="ECO:0000313" key="2">
    <source>
        <dbReference type="EMBL" id="GKV29692.1"/>
    </source>
</evidence>
<accession>A0AAV5KXZ3</accession>
<keyword evidence="3" id="KW-1185">Reference proteome</keyword>
<dbReference type="SUPFAM" id="SSF56672">
    <property type="entry name" value="DNA/RNA polymerases"/>
    <property type="match status" value="1"/>
</dbReference>
<dbReference type="Pfam" id="PF00078">
    <property type="entry name" value="RVT_1"/>
    <property type="match status" value="1"/>
</dbReference>
<dbReference type="EMBL" id="BPVZ01000084">
    <property type="protein sequence ID" value="GKV29692.1"/>
    <property type="molecule type" value="Genomic_DNA"/>
</dbReference>
<organism evidence="2 3">
    <name type="scientific">Rubroshorea leprosula</name>
    <dbReference type="NCBI Taxonomy" id="152421"/>
    <lineage>
        <taxon>Eukaryota</taxon>
        <taxon>Viridiplantae</taxon>
        <taxon>Streptophyta</taxon>
        <taxon>Embryophyta</taxon>
        <taxon>Tracheophyta</taxon>
        <taxon>Spermatophyta</taxon>
        <taxon>Magnoliopsida</taxon>
        <taxon>eudicotyledons</taxon>
        <taxon>Gunneridae</taxon>
        <taxon>Pentapetalae</taxon>
        <taxon>rosids</taxon>
        <taxon>malvids</taxon>
        <taxon>Malvales</taxon>
        <taxon>Dipterocarpaceae</taxon>
        <taxon>Rubroshorea</taxon>
    </lineage>
</organism>
<sequence length="809" mass="94210">MWQQKARRMWYKEGDANTRLFHSCVKGRWRRNEINCIRINGEQYTGVKEIKEEISQVDNELLVAGFDEKEIKEAIWDCCSSKAPSPDGFNFRFVKKMREDIKVEVIDFVQEFWEYGRIARGSNASFIVLIPKKENPQGIEDYRPISLIGIMYKIIAKLLANRLRRVLPKVIGEQQMAFIEGRQLVDGVVIANEVIDEAKRKRKKSFLFKVDFEKAYDRVCWSFIEFMMMRMGFSEKWRMWIQECLRSSSVSVLINGSPTKEFPVSKGIRQGDPLSPFLFLIVAEGLNGLVSAAVEKKLYKGVTVGNGDTTITHLQFADDTIFFGEASDENIKVVKGIMRTFELASRLKINFAKSQIMGMGVEESWTARMAYRLCCTQGEFPFKYLGIPIGGNHKKLAMWYPMVQSFKKKLASWKGRHLFLGGRITLINSVLSSLPVFLMSVYLIPKGILLSIDKIRKSFLWGGGGEERKVNWVKLAENKEGLWKKVIMKRYGVGGNHWLNWVKEYTGAGSIWWRDVCRLDSLHGESGGWLSKSYRIKMGEGKSVRFWWDQWCGEGCLANSFPRLYLLSTEKENKCYQMGNASNGSWKWNLNWRRNLYEWEADDAVELQKRIENVKIAEGDIDRWEWIHDKGGQYSTKSAYSILTRERAESNEEKTYKRIWNPILPSKISAFNWWVWKACSKWWGSRMTVHRDCWNTFQFIGSKVEVVLAVQDEKFALSHTTLYVVRLPLPPAWKSHLPGVLHEVENEQARVCMFSNERAETWNYLKKEYFEKIEDEFYFLHFFFRRQGVNESSISSLKGQPLIDDLIHS</sequence>
<comment type="caution">
    <text evidence="2">The sequence shown here is derived from an EMBL/GenBank/DDBJ whole genome shotgun (WGS) entry which is preliminary data.</text>
</comment>
<protein>
    <recommendedName>
        <fullName evidence="1">Reverse transcriptase domain-containing protein</fullName>
    </recommendedName>
</protein>
<dbReference type="InterPro" id="IPR000477">
    <property type="entry name" value="RT_dom"/>
</dbReference>
<dbReference type="InterPro" id="IPR043502">
    <property type="entry name" value="DNA/RNA_pol_sf"/>
</dbReference>
<gene>
    <name evidence="2" type="ORF">SLEP1_g38597</name>
</gene>
<evidence type="ECO:0000259" key="1">
    <source>
        <dbReference type="PROSITE" id="PS50878"/>
    </source>
</evidence>
<dbReference type="PANTHER" id="PTHR33116:SF78">
    <property type="entry name" value="OS12G0587133 PROTEIN"/>
    <property type="match status" value="1"/>
</dbReference>
<feature type="domain" description="Reverse transcriptase" evidence="1">
    <location>
        <begin position="111"/>
        <end position="389"/>
    </location>
</feature>
<proteinExistence type="predicted"/>
<dbReference type="CDD" id="cd01650">
    <property type="entry name" value="RT_nLTR_like"/>
    <property type="match status" value="1"/>
</dbReference>